<evidence type="ECO:0000313" key="3">
    <source>
        <dbReference type="Proteomes" id="UP000002218"/>
    </source>
</evidence>
<dbReference type="STRING" id="479431.Namu_4235"/>
<protein>
    <submittedName>
        <fullName evidence="2">Uncharacterized protein</fullName>
    </submittedName>
</protein>
<name>C8XIQ9_NAKMY</name>
<dbReference type="AlphaFoldDB" id="C8XIQ9"/>
<evidence type="ECO:0000256" key="1">
    <source>
        <dbReference type="SAM" id="MobiDB-lite"/>
    </source>
</evidence>
<evidence type="ECO:0000313" key="2">
    <source>
        <dbReference type="EMBL" id="ACV80524.1"/>
    </source>
</evidence>
<dbReference type="OrthoDB" id="116741at2"/>
<keyword evidence="3" id="KW-1185">Reference proteome</keyword>
<feature type="region of interest" description="Disordered" evidence="1">
    <location>
        <begin position="73"/>
        <end position="108"/>
    </location>
</feature>
<dbReference type="EMBL" id="CP001737">
    <property type="protein sequence ID" value="ACV80524.1"/>
    <property type="molecule type" value="Genomic_DNA"/>
</dbReference>
<dbReference type="KEGG" id="nml:Namu_4235"/>
<organism evidence="2 3">
    <name type="scientific">Nakamurella multipartita (strain ATCC 700099 / DSM 44233 / CIP 104796 / JCM 9543 / NBRC 105858 / Y-104)</name>
    <name type="common">Microsphaera multipartita</name>
    <dbReference type="NCBI Taxonomy" id="479431"/>
    <lineage>
        <taxon>Bacteria</taxon>
        <taxon>Bacillati</taxon>
        <taxon>Actinomycetota</taxon>
        <taxon>Actinomycetes</taxon>
        <taxon>Nakamurellales</taxon>
        <taxon>Nakamurellaceae</taxon>
        <taxon>Nakamurella</taxon>
    </lineage>
</organism>
<reference evidence="3" key="1">
    <citation type="submission" date="2009-09" db="EMBL/GenBank/DDBJ databases">
        <title>The complete genome of Nakamurella multipartita DSM 44233.</title>
        <authorList>
            <consortium name="US DOE Joint Genome Institute (JGI-PGF)"/>
            <person name="Lucas S."/>
            <person name="Copeland A."/>
            <person name="Lapidus A."/>
            <person name="Glavina del Rio T."/>
            <person name="Dalin E."/>
            <person name="Tice H."/>
            <person name="Bruce D."/>
            <person name="Goodwin L."/>
            <person name="Pitluck S."/>
            <person name="Kyrpides N."/>
            <person name="Mavromatis K."/>
            <person name="Ivanova N."/>
            <person name="Ovchinnikova G."/>
            <person name="Sims D."/>
            <person name="Meincke L."/>
            <person name="Brettin T."/>
            <person name="Detter J.C."/>
            <person name="Han C."/>
            <person name="Larimer F."/>
            <person name="Land M."/>
            <person name="Hauser L."/>
            <person name="Markowitz V."/>
            <person name="Cheng J.-F."/>
            <person name="Hugenholtz P."/>
            <person name="Woyke T."/>
            <person name="Wu D."/>
            <person name="Klenk H.-P."/>
            <person name="Eisen J.A."/>
        </authorList>
    </citation>
    <scope>NUCLEOTIDE SEQUENCE [LARGE SCALE GENOMIC DNA]</scope>
    <source>
        <strain evidence="3">ATCC 700099 / DSM 44233 / CIP 104796 / JCM 9543 / NBRC 105858 / Y-104</strain>
    </source>
</reference>
<dbReference type="RefSeq" id="WP_015749349.1">
    <property type="nucleotide sequence ID" value="NC_013235.1"/>
</dbReference>
<sequence length="326" mass="35623" precursor="true">MTSGLPAAVGSAARSVFAWRRPGTVTALCPVPAARTAELRTRLAAAQPALGLDRLTGVQFATAQVVRGGWDGPCRTGRGAGRDHRAGARPHLPQHPPAGSAAPSRRVPGDIDPVGTSCACWCSTLTGAAMALVRYLEKTEPDVVIRPDDGRVAALEQAEDLDVQNQFTMIATVRDSVERRELLRATLFLSDAYSKFLANSGRLVGVETIHFARIHRLDGGRRFLFMSDFDGSWSRYLFDFLTTGSFAVVPNWTNLLGCPKTEYLMEPGPGFSQRFLPFTRAGQVRTDVWFSAYPGLTVTDILRHGQIRRGLFTDDGPPADRWVRLL</sequence>
<proteinExistence type="predicted"/>
<reference evidence="2 3" key="2">
    <citation type="journal article" date="2010" name="Stand. Genomic Sci.">
        <title>Complete genome sequence of Nakamurella multipartita type strain (Y-104).</title>
        <authorList>
            <person name="Tice H."/>
            <person name="Mayilraj S."/>
            <person name="Sims D."/>
            <person name="Lapidus A."/>
            <person name="Nolan M."/>
            <person name="Lucas S."/>
            <person name="Glavina Del Rio T."/>
            <person name="Copeland A."/>
            <person name="Cheng J.F."/>
            <person name="Meincke L."/>
            <person name="Bruce D."/>
            <person name="Goodwin L."/>
            <person name="Pitluck S."/>
            <person name="Ivanova N."/>
            <person name="Mavromatis K."/>
            <person name="Ovchinnikova G."/>
            <person name="Pati A."/>
            <person name="Chen A."/>
            <person name="Palaniappan K."/>
            <person name="Land M."/>
            <person name="Hauser L."/>
            <person name="Chang Y.J."/>
            <person name="Jeffries C.D."/>
            <person name="Detter J.C."/>
            <person name="Brettin T."/>
            <person name="Rohde M."/>
            <person name="Goker M."/>
            <person name="Bristow J."/>
            <person name="Eisen J.A."/>
            <person name="Markowitz V."/>
            <person name="Hugenholtz P."/>
            <person name="Kyrpides N.C."/>
            <person name="Klenk H.P."/>
            <person name="Chen F."/>
        </authorList>
    </citation>
    <scope>NUCLEOTIDE SEQUENCE [LARGE SCALE GENOMIC DNA]</scope>
    <source>
        <strain evidence="3">ATCC 700099 / DSM 44233 / CIP 104796 / JCM 9543 / NBRC 105858 / Y-104</strain>
    </source>
</reference>
<dbReference type="eggNOG" id="ENOG502Z8EJ">
    <property type="taxonomic scope" value="Bacteria"/>
</dbReference>
<accession>C8XIQ9</accession>
<gene>
    <name evidence="2" type="ordered locus">Namu_4235</name>
</gene>
<dbReference type="Proteomes" id="UP000002218">
    <property type="component" value="Chromosome"/>
</dbReference>
<dbReference type="InParanoid" id="C8XIQ9"/>
<dbReference type="HOGENOM" id="CLU_852131_0_0_11"/>